<sequence>MLNPPSELFLQSSIMHTDEWAAEQKKGKLDLSIEDSVDVHAKLQRLGKVSISLRME</sequence>
<dbReference type="AlphaFoldDB" id="A0AAV5J3U8"/>
<proteinExistence type="predicted"/>
<accession>A0AAV5J3U8</accession>
<organism evidence="1 2">
    <name type="scientific">Rubroshorea leprosula</name>
    <dbReference type="NCBI Taxonomy" id="152421"/>
    <lineage>
        <taxon>Eukaryota</taxon>
        <taxon>Viridiplantae</taxon>
        <taxon>Streptophyta</taxon>
        <taxon>Embryophyta</taxon>
        <taxon>Tracheophyta</taxon>
        <taxon>Spermatophyta</taxon>
        <taxon>Magnoliopsida</taxon>
        <taxon>eudicotyledons</taxon>
        <taxon>Gunneridae</taxon>
        <taxon>Pentapetalae</taxon>
        <taxon>rosids</taxon>
        <taxon>malvids</taxon>
        <taxon>Malvales</taxon>
        <taxon>Dipterocarpaceae</taxon>
        <taxon>Rubroshorea</taxon>
    </lineage>
</organism>
<keyword evidence="2" id="KW-1185">Reference proteome</keyword>
<name>A0AAV5J3U8_9ROSI</name>
<reference evidence="1 2" key="1">
    <citation type="journal article" date="2021" name="Commun. Biol.">
        <title>The genome of Shorea leprosula (Dipterocarpaceae) highlights the ecological relevance of drought in aseasonal tropical rainforests.</title>
        <authorList>
            <person name="Ng K.K.S."/>
            <person name="Kobayashi M.J."/>
            <person name="Fawcett J.A."/>
            <person name="Hatakeyama M."/>
            <person name="Paape T."/>
            <person name="Ng C.H."/>
            <person name="Ang C.C."/>
            <person name="Tnah L.H."/>
            <person name="Lee C.T."/>
            <person name="Nishiyama T."/>
            <person name="Sese J."/>
            <person name="O'Brien M.J."/>
            <person name="Copetti D."/>
            <person name="Mohd Noor M.I."/>
            <person name="Ong R.C."/>
            <person name="Putra M."/>
            <person name="Sireger I.Z."/>
            <person name="Indrioko S."/>
            <person name="Kosugi Y."/>
            <person name="Izuno A."/>
            <person name="Isagi Y."/>
            <person name="Lee S.L."/>
            <person name="Shimizu K.K."/>
        </authorList>
    </citation>
    <scope>NUCLEOTIDE SEQUENCE [LARGE SCALE GENOMIC DNA]</scope>
    <source>
        <strain evidence="1">214</strain>
    </source>
</reference>
<gene>
    <name evidence="1" type="ORF">SLEP1_g17540</name>
</gene>
<protein>
    <submittedName>
        <fullName evidence="1">Uncharacterized protein</fullName>
    </submittedName>
</protein>
<dbReference type="Proteomes" id="UP001054252">
    <property type="component" value="Unassembled WGS sequence"/>
</dbReference>
<evidence type="ECO:0000313" key="1">
    <source>
        <dbReference type="EMBL" id="GKV05540.1"/>
    </source>
</evidence>
<dbReference type="EMBL" id="BPVZ01000023">
    <property type="protein sequence ID" value="GKV05540.1"/>
    <property type="molecule type" value="Genomic_DNA"/>
</dbReference>
<comment type="caution">
    <text evidence="1">The sequence shown here is derived from an EMBL/GenBank/DDBJ whole genome shotgun (WGS) entry which is preliminary data.</text>
</comment>
<evidence type="ECO:0000313" key="2">
    <source>
        <dbReference type="Proteomes" id="UP001054252"/>
    </source>
</evidence>